<comment type="caution">
    <text evidence="1">The sequence shown here is derived from an EMBL/GenBank/DDBJ whole genome shotgun (WGS) entry which is preliminary data.</text>
</comment>
<keyword evidence="2" id="KW-1185">Reference proteome</keyword>
<reference evidence="1 2" key="1">
    <citation type="submission" date="2024-06" db="EMBL/GenBank/DDBJ databases">
        <title>The Natural Products Discovery Center: Release of the First 8490 Sequenced Strains for Exploring Actinobacteria Biosynthetic Diversity.</title>
        <authorList>
            <person name="Kalkreuter E."/>
            <person name="Kautsar S.A."/>
            <person name="Yang D."/>
            <person name="Bader C.D."/>
            <person name="Teijaro C.N."/>
            <person name="Fluegel L."/>
            <person name="Davis C.M."/>
            <person name="Simpson J.R."/>
            <person name="Lauterbach L."/>
            <person name="Steele A.D."/>
            <person name="Gui C."/>
            <person name="Meng S."/>
            <person name="Li G."/>
            <person name="Viehrig K."/>
            <person name="Ye F."/>
            <person name="Su P."/>
            <person name="Kiefer A.F."/>
            <person name="Nichols A."/>
            <person name="Cepeda A.J."/>
            <person name="Yan W."/>
            <person name="Fan B."/>
            <person name="Jiang Y."/>
            <person name="Adhikari A."/>
            <person name="Zheng C.-J."/>
            <person name="Schuster L."/>
            <person name="Cowan T.M."/>
            <person name="Smanski M.J."/>
            <person name="Chevrette M.G."/>
            <person name="De Carvalho L.P.S."/>
            <person name="Shen B."/>
        </authorList>
    </citation>
    <scope>NUCLEOTIDE SEQUENCE [LARGE SCALE GENOMIC DNA]</scope>
    <source>
        <strain evidence="1 2">NPDC038104</strain>
    </source>
</reference>
<dbReference type="EMBL" id="JBEZUR010000012">
    <property type="protein sequence ID" value="MEU3554722.1"/>
    <property type="molecule type" value="Genomic_DNA"/>
</dbReference>
<evidence type="ECO:0000313" key="1">
    <source>
        <dbReference type="EMBL" id="MEU3554722.1"/>
    </source>
</evidence>
<dbReference type="RefSeq" id="WP_108953015.1">
    <property type="nucleotide sequence ID" value="NZ_BEVZ01000002.1"/>
</dbReference>
<sequence length="71" mass="7744">MNENAGQQRTTTILTTHNLATLVARARVAPREGWAGPAAGRDVEADGGRRFLGWTVGPHRLLEGMPRPARR</sequence>
<protein>
    <submittedName>
        <fullName evidence="1">Uncharacterized protein</fullName>
    </submittedName>
</protein>
<gene>
    <name evidence="1" type="ORF">AB0E65_10960</name>
</gene>
<dbReference type="Proteomes" id="UP001550850">
    <property type="component" value="Unassembled WGS sequence"/>
</dbReference>
<proteinExistence type="predicted"/>
<name>A0ABV2YG79_9ACTN</name>
<evidence type="ECO:0000313" key="2">
    <source>
        <dbReference type="Proteomes" id="UP001550850"/>
    </source>
</evidence>
<organism evidence="1 2">
    <name type="scientific">Streptomyces fragilis</name>
    <dbReference type="NCBI Taxonomy" id="67301"/>
    <lineage>
        <taxon>Bacteria</taxon>
        <taxon>Bacillati</taxon>
        <taxon>Actinomycetota</taxon>
        <taxon>Actinomycetes</taxon>
        <taxon>Kitasatosporales</taxon>
        <taxon>Streptomycetaceae</taxon>
        <taxon>Streptomyces</taxon>
    </lineage>
</organism>
<accession>A0ABV2YG79</accession>